<sequence>MDELGNSSCYWSREQDIAFENALANHPEEWEQFAAHVTGKSLEEVKRHYVDLIDDVNHIESGYVPPPNYNEIRAVKKRTKTSRTVQERRKGIPWTEAEHRLFLQGLENHGWGDWRSISRNCVVKRTPTQVASHAQKYKIRQNSKEKKKERKRSSIHDVTHVKNDDISPPQGQFISQASGSAASSAGQSAEQAPPSPPSGIYAAPRIEHPIGGHLVSAVGTPVNLSAAGQSAEHPAPPAGIYAAPRIEQPIGGHLVSEVGTPVNLSAAGQTAEQAPPTSPAGIYAAPRINLTAAGHMAYELGPDSGAVMPGEPMNIGPMTYPMQYTYAHS</sequence>
<comment type="caution">
    <text evidence="1">The sequence shown here is derived from an EMBL/GenBank/DDBJ whole genome shotgun (WGS) entry which is preliminary data.</text>
</comment>
<dbReference type="EMBL" id="CASHSV030000055">
    <property type="protein sequence ID" value="CAJ2644937.1"/>
    <property type="molecule type" value="Genomic_DNA"/>
</dbReference>
<proteinExistence type="predicted"/>
<dbReference type="Proteomes" id="UP001177021">
    <property type="component" value="Unassembled WGS sequence"/>
</dbReference>
<reference evidence="1" key="1">
    <citation type="submission" date="2023-10" db="EMBL/GenBank/DDBJ databases">
        <authorList>
            <person name="Rodriguez Cubillos JULIANA M."/>
            <person name="De Vega J."/>
        </authorList>
    </citation>
    <scope>NUCLEOTIDE SEQUENCE</scope>
</reference>
<name>A0ACB0JN28_TRIPR</name>
<evidence type="ECO:0000313" key="1">
    <source>
        <dbReference type="EMBL" id="CAJ2644937.1"/>
    </source>
</evidence>
<accession>A0ACB0JN28</accession>
<evidence type="ECO:0000313" key="2">
    <source>
        <dbReference type="Proteomes" id="UP001177021"/>
    </source>
</evidence>
<protein>
    <submittedName>
        <fullName evidence="1">Uncharacterized protein</fullName>
    </submittedName>
</protein>
<keyword evidence="2" id="KW-1185">Reference proteome</keyword>
<gene>
    <name evidence="1" type="ORF">MILVUS5_LOCUS13892</name>
</gene>
<organism evidence="1 2">
    <name type="scientific">Trifolium pratense</name>
    <name type="common">Red clover</name>
    <dbReference type="NCBI Taxonomy" id="57577"/>
    <lineage>
        <taxon>Eukaryota</taxon>
        <taxon>Viridiplantae</taxon>
        <taxon>Streptophyta</taxon>
        <taxon>Embryophyta</taxon>
        <taxon>Tracheophyta</taxon>
        <taxon>Spermatophyta</taxon>
        <taxon>Magnoliopsida</taxon>
        <taxon>eudicotyledons</taxon>
        <taxon>Gunneridae</taxon>
        <taxon>Pentapetalae</taxon>
        <taxon>rosids</taxon>
        <taxon>fabids</taxon>
        <taxon>Fabales</taxon>
        <taxon>Fabaceae</taxon>
        <taxon>Papilionoideae</taxon>
        <taxon>50 kb inversion clade</taxon>
        <taxon>NPAAA clade</taxon>
        <taxon>Hologalegina</taxon>
        <taxon>IRL clade</taxon>
        <taxon>Trifolieae</taxon>
        <taxon>Trifolium</taxon>
    </lineage>
</organism>